<keyword evidence="5" id="KW-1003">Cell membrane</keyword>
<feature type="coiled-coil region" evidence="11">
    <location>
        <begin position="33"/>
        <end position="60"/>
    </location>
</feature>
<protein>
    <recommendedName>
        <fullName evidence="3">Flagellar FliJ protein</fullName>
    </recommendedName>
</protein>
<dbReference type="NCBIfam" id="TIGR02473">
    <property type="entry name" value="flagell_FliJ"/>
    <property type="match status" value="1"/>
</dbReference>
<dbReference type="GO" id="GO:0044781">
    <property type="term" value="P:bacterial-type flagellum organization"/>
    <property type="evidence" value="ECO:0007669"/>
    <property type="project" value="UniProtKB-KW"/>
</dbReference>
<evidence type="ECO:0000313" key="12">
    <source>
        <dbReference type="EMBL" id="QHT60696.1"/>
    </source>
</evidence>
<dbReference type="GO" id="GO:0015031">
    <property type="term" value="P:protein transport"/>
    <property type="evidence" value="ECO:0007669"/>
    <property type="project" value="UniProtKB-KW"/>
</dbReference>
<evidence type="ECO:0000256" key="11">
    <source>
        <dbReference type="SAM" id="Coils"/>
    </source>
</evidence>
<evidence type="ECO:0000256" key="1">
    <source>
        <dbReference type="ARBA" id="ARBA00004413"/>
    </source>
</evidence>
<dbReference type="Proteomes" id="UP000476064">
    <property type="component" value="Chromosome"/>
</dbReference>
<dbReference type="GO" id="GO:0071973">
    <property type="term" value="P:bacterial-type flagellum-dependent cell motility"/>
    <property type="evidence" value="ECO:0007669"/>
    <property type="project" value="InterPro"/>
</dbReference>
<dbReference type="Pfam" id="PF02050">
    <property type="entry name" value="FliJ"/>
    <property type="match status" value="1"/>
</dbReference>
<gene>
    <name evidence="12" type="primary">fliJ</name>
    <name evidence="12" type="ORF">GXP70_12585</name>
</gene>
<keyword evidence="12" id="KW-0966">Cell projection</keyword>
<dbReference type="KEGG" id="plyc:GXP70_12585"/>
<keyword evidence="4" id="KW-0813">Transport</keyword>
<keyword evidence="6" id="KW-0145">Chemotaxis</keyword>
<organism evidence="12 13">
    <name type="scientific">Paenibacillus lycopersici</name>
    <dbReference type="NCBI Taxonomy" id="2704462"/>
    <lineage>
        <taxon>Bacteria</taxon>
        <taxon>Bacillati</taxon>
        <taxon>Bacillota</taxon>
        <taxon>Bacilli</taxon>
        <taxon>Bacillales</taxon>
        <taxon>Paenibacillaceae</taxon>
        <taxon>Paenibacillus</taxon>
    </lineage>
</organism>
<reference evidence="12 13" key="1">
    <citation type="submission" date="2020-01" db="EMBL/GenBank/DDBJ databases">
        <title>Paenibacillus sp. nov., isolated from tomato rhizosphere.</title>
        <authorList>
            <person name="Weon H.-Y."/>
            <person name="Lee S.A."/>
        </authorList>
    </citation>
    <scope>NUCLEOTIDE SEQUENCE [LARGE SCALE GENOMIC DNA]</scope>
    <source>
        <strain evidence="12 13">12200R-189</strain>
    </source>
</reference>
<keyword evidence="7" id="KW-1005">Bacterial flagellum biogenesis</keyword>
<accession>A0A6C0FU71</accession>
<keyword evidence="13" id="KW-1185">Reference proteome</keyword>
<name>A0A6C0FU71_9BACL</name>
<keyword evidence="10" id="KW-1006">Bacterial flagellum protein export</keyword>
<evidence type="ECO:0000256" key="4">
    <source>
        <dbReference type="ARBA" id="ARBA00022448"/>
    </source>
</evidence>
<dbReference type="RefSeq" id="WP_162357112.1">
    <property type="nucleotide sequence ID" value="NZ_CP048209.1"/>
</dbReference>
<comment type="similarity">
    <text evidence="2">Belongs to the FliJ family.</text>
</comment>
<evidence type="ECO:0000256" key="7">
    <source>
        <dbReference type="ARBA" id="ARBA00022795"/>
    </source>
</evidence>
<proteinExistence type="inferred from homology"/>
<evidence type="ECO:0000256" key="8">
    <source>
        <dbReference type="ARBA" id="ARBA00022927"/>
    </source>
</evidence>
<sequence>MSRFQYAFQKIVDLKSSEKSQAEWQLSVVVGKLSQEEASLQQLREERAAWADRLQNASLHAVPLSEITTIQTYIHFMDDRIGRKHRDVQKAETAVEERRRFLSDRMMDEKVWLKTRENAFQRFKADMMAKEQHALDELATARFMHAAH</sequence>
<evidence type="ECO:0000256" key="9">
    <source>
        <dbReference type="ARBA" id="ARBA00023136"/>
    </source>
</evidence>
<evidence type="ECO:0000256" key="2">
    <source>
        <dbReference type="ARBA" id="ARBA00010004"/>
    </source>
</evidence>
<dbReference type="AlphaFoldDB" id="A0A6C0FU71"/>
<keyword evidence="12" id="KW-0282">Flagellum</keyword>
<dbReference type="InterPro" id="IPR012823">
    <property type="entry name" value="Flagell_FliJ"/>
</dbReference>
<evidence type="ECO:0000256" key="5">
    <source>
        <dbReference type="ARBA" id="ARBA00022475"/>
    </source>
</evidence>
<dbReference type="GO" id="GO:0006935">
    <property type="term" value="P:chemotaxis"/>
    <property type="evidence" value="ECO:0007669"/>
    <property type="project" value="UniProtKB-KW"/>
</dbReference>
<dbReference type="Gene3D" id="1.10.287.1700">
    <property type="match status" value="1"/>
</dbReference>
<keyword evidence="11" id="KW-0175">Coiled coil</keyword>
<dbReference type="InterPro" id="IPR053716">
    <property type="entry name" value="Flag_assembly_chemotaxis_eff"/>
</dbReference>
<evidence type="ECO:0000313" key="13">
    <source>
        <dbReference type="Proteomes" id="UP000476064"/>
    </source>
</evidence>
<comment type="subcellular location">
    <subcellularLocation>
        <location evidence="1">Cell membrane</location>
        <topology evidence="1">Peripheral membrane protein</topology>
        <orientation evidence="1">Cytoplasmic side</orientation>
    </subcellularLocation>
</comment>
<dbReference type="GO" id="GO:0005886">
    <property type="term" value="C:plasma membrane"/>
    <property type="evidence" value="ECO:0007669"/>
    <property type="project" value="UniProtKB-SubCell"/>
</dbReference>
<evidence type="ECO:0000256" key="6">
    <source>
        <dbReference type="ARBA" id="ARBA00022500"/>
    </source>
</evidence>
<dbReference type="EMBL" id="CP048209">
    <property type="protein sequence ID" value="QHT60696.1"/>
    <property type="molecule type" value="Genomic_DNA"/>
</dbReference>
<evidence type="ECO:0000256" key="3">
    <source>
        <dbReference type="ARBA" id="ARBA00020392"/>
    </source>
</evidence>
<evidence type="ECO:0000256" key="10">
    <source>
        <dbReference type="ARBA" id="ARBA00023225"/>
    </source>
</evidence>
<dbReference type="GO" id="GO:0009288">
    <property type="term" value="C:bacterial-type flagellum"/>
    <property type="evidence" value="ECO:0007669"/>
    <property type="project" value="InterPro"/>
</dbReference>
<keyword evidence="8" id="KW-0653">Protein transport</keyword>
<keyword evidence="12" id="KW-0969">Cilium</keyword>
<keyword evidence="9" id="KW-0472">Membrane</keyword>